<evidence type="ECO:0000313" key="2">
    <source>
        <dbReference type="Proteomes" id="UP001432322"/>
    </source>
</evidence>
<sequence>ESRHAFIDRFQPRDLPRFRRRSLFSLVLSLLRRVAPNEIELLRLGEESQHGHERVAHHVRLAVAQLVET</sequence>
<accession>A0AAV5V359</accession>
<dbReference type="Proteomes" id="UP001432322">
    <property type="component" value="Unassembled WGS sequence"/>
</dbReference>
<proteinExistence type="predicted"/>
<feature type="non-terminal residue" evidence="1">
    <location>
        <position position="69"/>
    </location>
</feature>
<gene>
    <name evidence="1" type="ORF">PFISCL1PPCAC_4222</name>
</gene>
<name>A0AAV5V359_9BILA</name>
<keyword evidence="2" id="KW-1185">Reference proteome</keyword>
<dbReference type="AlphaFoldDB" id="A0AAV5V359"/>
<reference evidence="1" key="1">
    <citation type="submission" date="2023-10" db="EMBL/GenBank/DDBJ databases">
        <title>Genome assembly of Pristionchus species.</title>
        <authorList>
            <person name="Yoshida K."/>
            <person name="Sommer R.J."/>
        </authorList>
    </citation>
    <scope>NUCLEOTIDE SEQUENCE</scope>
    <source>
        <strain evidence="1">RS5133</strain>
    </source>
</reference>
<protein>
    <submittedName>
        <fullName evidence="1">Uncharacterized protein</fullName>
    </submittedName>
</protein>
<comment type="caution">
    <text evidence="1">The sequence shown here is derived from an EMBL/GenBank/DDBJ whole genome shotgun (WGS) entry which is preliminary data.</text>
</comment>
<evidence type="ECO:0000313" key="1">
    <source>
        <dbReference type="EMBL" id="GMT12925.1"/>
    </source>
</evidence>
<dbReference type="EMBL" id="BTSY01000002">
    <property type="protein sequence ID" value="GMT12925.1"/>
    <property type="molecule type" value="Genomic_DNA"/>
</dbReference>
<organism evidence="1 2">
    <name type="scientific">Pristionchus fissidentatus</name>
    <dbReference type="NCBI Taxonomy" id="1538716"/>
    <lineage>
        <taxon>Eukaryota</taxon>
        <taxon>Metazoa</taxon>
        <taxon>Ecdysozoa</taxon>
        <taxon>Nematoda</taxon>
        <taxon>Chromadorea</taxon>
        <taxon>Rhabditida</taxon>
        <taxon>Rhabditina</taxon>
        <taxon>Diplogasteromorpha</taxon>
        <taxon>Diplogasteroidea</taxon>
        <taxon>Neodiplogasteridae</taxon>
        <taxon>Pristionchus</taxon>
    </lineage>
</organism>
<feature type="non-terminal residue" evidence="1">
    <location>
        <position position="1"/>
    </location>
</feature>